<gene>
    <name evidence="2" type="ORF">RJ639_003921</name>
</gene>
<dbReference type="AlphaFoldDB" id="A0AA88W057"/>
<feature type="compositionally biased region" description="Basic and acidic residues" evidence="1">
    <location>
        <begin position="147"/>
        <end position="161"/>
    </location>
</feature>
<dbReference type="EMBL" id="JAVXUP010000921">
    <property type="protein sequence ID" value="KAK3018726.1"/>
    <property type="molecule type" value="Genomic_DNA"/>
</dbReference>
<sequence length="364" mass="38689">MSILSAGHPARKEMDIFFRDMCEESLPSHQDIGRCPFLRNINEPTNFSLSSSMALPMPVQGAKGPIFEDGPNFDMAFRLFHGQNGVVPLAGRSFVCPERSESESASPQFNPLAAKAATISLSSFGPGGPFGFDAFSEKWKNQKRKSNPPEKKSSSKGGDLKHEAMGNEWLQSGNCPIAKSYRAVSGVLPLVAKALQPPPGMKFKCPPVIVAARAAISRTALAKNLRPQSLPTKVLAIGSLGMAANVPLGIWREHTEKFSPSWFVAVHAAVPFIGMLRKSVLMPKTAMAFTIAASILGQVIGSRAERYRLKAVAAKSSASAGILDGGPSQIGAVGVNSGHCGEIGEWNTVRLQVAGPSTSADVFC</sequence>
<dbReference type="PANTHER" id="PTHR31033:SF21">
    <property type="entry name" value="TRANSMEMBRANE PROTEIN"/>
    <property type="match status" value="1"/>
</dbReference>
<comment type="caution">
    <text evidence="2">The sequence shown here is derived from an EMBL/GenBank/DDBJ whole genome shotgun (WGS) entry which is preliminary data.</text>
</comment>
<proteinExistence type="predicted"/>
<organism evidence="2 3">
    <name type="scientific">Escallonia herrerae</name>
    <dbReference type="NCBI Taxonomy" id="1293975"/>
    <lineage>
        <taxon>Eukaryota</taxon>
        <taxon>Viridiplantae</taxon>
        <taxon>Streptophyta</taxon>
        <taxon>Embryophyta</taxon>
        <taxon>Tracheophyta</taxon>
        <taxon>Spermatophyta</taxon>
        <taxon>Magnoliopsida</taxon>
        <taxon>eudicotyledons</taxon>
        <taxon>Gunneridae</taxon>
        <taxon>Pentapetalae</taxon>
        <taxon>asterids</taxon>
        <taxon>campanulids</taxon>
        <taxon>Escalloniales</taxon>
        <taxon>Escalloniaceae</taxon>
        <taxon>Escallonia</taxon>
    </lineage>
</organism>
<feature type="region of interest" description="Disordered" evidence="1">
    <location>
        <begin position="139"/>
        <end position="161"/>
    </location>
</feature>
<evidence type="ECO:0000313" key="2">
    <source>
        <dbReference type="EMBL" id="KAK3018726.1"/>
    </source>
</evidence>
<dbReference type="PANTHER" id="PTHR31033">
    <property type="entry name" value="PROTEIN, PUTATIVE-RELATED"/>
    <property type="match status" value="1"/>
</dbReference>
<protein>
    <submittedName>
        <fullName evidence="2">Uncharacterized protein</fullName>
    </submittedName>
</protein>
<evidence type="ECO:0000313" key="3">
    <source>
        <dbReference type="Proteomes" id="UP001188597"/>
    </source>
</evidence>
<accession>A0AA88W057</accession>
<name>A0AA88W057_9ASTE</name>
<evidence type="ECO:0000256" key="1">
    <source>
        <dbReference type="SAM" id="MobiDB-lite"/>
    </source>
</evidence>
<dbReference type="GO" id="GO:0009507">
    <property type="term" value="C:chloroplast"/>
    <property type="evidence" value="ECO:0007669"/>
    <property type="project" value="TreeGrafter"/>
</dbReference>
<dbReference type="Proteomes" id="UP001188597">
    <property type="component" value="Unassembled WGS sequence"/>
</dbReference>
<reference evidence="2" key="1">
    <citation type="submission" date="2022-12" db="EMBL/GenBank/DDBJ databases">
        <title>Draft genome assemblies for two species of Escallonia (Escalloniales).</title>
        <authorList>
            <person name="Chanderbali A."/>
            <person name="Dervinis C."/>
            <person name="Anghel I."/>
            <person name="Soltis D."/>
            <person name="Soltis P."/>
            <person name="Zapata F."/>
        </authorList>
    </citation>
    <scope>NUCLEOTIDE SEQUENCE</scope>
    <source>
        <strain evidence="2">UCBG64.0493</strain>
        <tissue evidence="2">Leaf</tissue>
    </source>
</reference>
<keyword evidence="3" id="KW-1185">Reference proteome</keyword>